<dbReference type="PANTHER" id="PTHR19139">
    <property type="entry name" value="AQUAPORIN TRANSPORTER"/>
    <property type="match status" value="1"/>
</dbReference>
<keyword evidence="5 8" id="KW-0812">Transmembrane</keyword>
<reference evidence="11 12" key="1">
    <citation type="journal article" date="2019" name="Syst. Appl. Microbiol.">
        <title>Characterization of Bifidobacterium species in feaces of the Egyptian fruit bat: Description of B. vespertilionis sp. nov. and B. rousetti sp. nov.</title>
        <authorList>
            <person name="Modesto M."/>
            <person name="Satti M."/>
            <person name="Watanabe K."/>
            <person name="Puglisi E."/>
            <person name="Morelli L."/>
            <person name="Huang C.-H."/>
            <person name="Liou J.-S."/>
            <person name="Miyashita M."/>
            <person name="Tamura T."/>
            <person name="Saito S."/>
            <person name="Mori K."/>
            <person name="Huang L."/>
            <person name="Sciavilla P."/>
            <person name="Sandri C."/>
            <person name="Spiezio C."/>
            <person name="Vitali F."/>
            <person name="Cavalieri D."/>
            <person name="Perpetuini G."/>
            <person name="Tofalo R."/>
            <person name="Bonetti A."/>
            <person name="Arita M."/>
            <person name="Mattarelli P."/>
        </authorList>
    </citation>
    <scope>NUCLEOTIDE SEQUENCE [LARGE SCALE GENOMIC DNA]</scope>
    <source>
        <strain evidence="11 12">RST7</strain>
    </source>
</reference>
<keyword evidence="7 10" id="KW-0472">Membrane</keyword>
<feature type="compositionally biased region" description="Low complexity" evidence="9">
    <location>
        <begin position="305"/>
        <end position="316"/>
    </location>
</feature>
<comment type="caution">
    <text evidence="11">The sequence shown here is derived from an EMBL/GenBank/DDBJ whole genome shotgun (WGS) entry which is preliminary data.</text>
</comment>
<dbReference type="OrthoDB" id="9807293at2"/>
<dbReference type="InterPro" id="IPR023271">
    <property type="entry name" value="Aquaporin-like"/>
</dbReference>
<evidence type="ECO:0000256" key="3">
    <source>
        <dbReference type="ARBA" id="ARBA00022448"/>
    </source>
</evidence>
<dbReference type="SUPFAM" id="SSF81338">
    <property type="entry name" value="Aquaporin-like"/>
    <property type="match status" value="1"/>
</dbReference>
<feature type="transmembrane region" description="Helical" evidence="10">
    <location>
        <begin position="262"/>
        <end position="281"/>
    </location>
</feature>
<dbReference type="EMBL" id="RZUI01000019">
    <property type="protein sequence ID" value="KAA8827386.1"/>
    <property type="molecule type" value="Genomic_DNA"/>
</dbReference>
<evidence type="ECO:0000256" key="6">
    <source>
        <dbReference type="ARBA" id="ARBA00022989"/>
    </source>
</evidence>
<evidence type="ECO:0000256" key="7">
    <source>
        <dbReference type="ARBA" id="ARBA00023136"/>
    </source>
</evidence>
<proteinExistence type="inferred from homology"/>
<protein>
    <submittedName>
        <fullName evidence="11">Glycerol transporter</fullName>
    </submittedName>
</protein>
<feature type="transmembrane region" description="Helical" evidence="10">
    <location>
        <begin position="216"/>
        <end position="236"/>
    </location>
</feature>
<dbReference type="RefSeq" id="WP_150382062.1">
    <property type="nucleotide sequence ID" value="NZ_RZUI01000019.1"/>
</dbReference>
<feature type="compositionally biased region" description="Acidic residues" evidence="9">
    <location>
        <begin position="325"/>
        <end position="339"/>
    </location>
</feature>
<keyword evidence="6 10" id="KW-1133">Transmembrane helix</keyword>
<dbReference type="PROSITE" id="PS00221">
    <property type="entry name" value="MIP"/>
    <property type="match status" value="1"/>
</dbReference>
<feature type="transmembrane region" description="Helical" evidence="10">
    <location>
        <begin position="183"/>
        <end position="204"/>
    </location>
</feature>
<evidence type="ECO:0000256" key="2">
    <source>
        <dbReference type="ARBA" id="ARBA00006175"/>
    </source>
</evidence>
<evidence type="ECO:0000256" key="8">
    <source>
        <dbReference type="RuleBase" id="RU000477"/>
    </source>
</evidence>
<dbReference type="GO" id="GO:0015250">
    <property type="term" value="F:water channel activity"/>
    <property type="evidence" value="ECO:0007669"/>
    <property type="project" value="TreeGrafter"/>
</dbReference>
<sequence length="377" mass="38639">MSQTSTSAYTQSAVVDAEDAAAEHQFISNNRQSPAPAESLIIRALAEFAGSFFICFVIYAVSTYGTVLYGINILLIAAVVGVAYAAATAVFSRFSGAHFNPAITLAAALTSRISWLDALLYLVAQVLGGIAAGAVIVAILPTSESVAAKAWLTYTVNGFDTTSLSYLSNSTLQQTGLSFDSNMAIAVEVVMSLLVVAAAIVTLNQDGSPLPNHTRAVGLAYGVAAAVTYPITGAGLNPARSTGIALFAQGKGLTVEPLSQLWLFWICPLLAGAVVALVMLLSSTLTDMIAKNAAAKTAAVADATESASEASETDGANDAQSAETETVEAEPAENVENDGNDLRGNEPVSAAVDAAAHATEPVAGDSGASDDTERNPR</sequence>
<dbReference type="GO" id="GO:0005886">
    <property type="term" value="C:plasma membrane"/>
    <property type="evidence" value="ECO:0007669"/>
    <property type="project" value="UniProtKB-SubCell"/>
</dbReference>
<evidence type="ECO:0000256" key="9">
    <source>
        <dbReference type="SAM" id="MobiDB-lite"/>
    </source>
</evidence>
<keyword evidence="4" id="KW-1003">Cell membrane</keyword>
<keyword evidence="3 8" id="KW-0813">Transport</keyword>
<organism evidence="11 12">
    <name type="scientific">Bifidobacterium tissieri</name>
    <dbReference type="NCBI Taxonomy" id="1630162"/>
    <lineage>
        <taxon>Bacteria</taxon>
        <taxon>Bacillati</taxon>
        <taxon>Actinomycetota</taxon>
        <taxon>Actinomycetes</taxon>
        <taxon>Bifidobacteriales</taxon>
        <taxon>Bifidobacteriaceae</taxon>
        <taxon>Bifidobacterium</taxon>
    </lineage>
</organism>
<dbReference type="InterPro" id="IPR000425">
    <property type="entry name" value="MIP"/>
</dbReference>
<evidence type="ECO:0000256" key="10">
    <source>
        <dbReference type="SAM" id="Phobius"/>
    </source>
</evidence>
<feature type="transmembrane region" description="Helical" evidence="10">
    <location>
        <begin position="40"/>
        <end position="61"/>
    </location>
</feature>
<name>A0A5M9ZIG4_9BIFI</name>
<accession>A0A5M9ZIG4</accession>
<dbReference type="PRINTS" id="PR00783">
    <property type="entry name" value="MINTRINSICP"/>
</dbReference>
<evidence type="ECO:0000256" key="1">
    <source>
        <dbReference type="ARBA" id="ARBA00004651"/>
    </source>
</evidence>
<dbReference type="PANTHER" id="PTHR19139:SF199">
    <property type="entry name" value="MIP17260P"/>
    <property type="match status" value="1"/>
</dbReference>
<dbReference type="Pfam" id="PF00230">
    <property type="entry name" value="MIP"/>
    <property type="match status" value="1"/>
</dbReference>
<dbReference type="AlphaFoldDB" id="A0A5M9ZIG4"/>
<comment type="similarity">
    <text evidence="2 8">Belongs to the MIP/aquaporin (TC 1.A.8) family.</text>
</comment>
<dbReference type="Proteomes" id="UP000412028">
    <property type="component" value="Unassembled WGS sequence"/>
</dbReference>
<evidence type="ECO:0000256" key="4">
    <source>
        <dbReference type="ARBA" id="ARBA00022475"/>
    </source>
</evidence>
<feature type="compositionally biased region" description="Low complexity" evidence="9">
    <location>
        <begin position="348"/>
        <end position="363"/>
    </location>
</feature>
<evidence type="ECO:0000313" key="11">
    <source>
        <dbReference type="EMBL" id="KAA8827386.1"/>
    </source>
</evidence>
<evidence type="ECO:0000313" key="12">
    <source>
        <dbReference type="Proteomes" id="UP000412028"/>
    </source>
</evidence>
<evidence type="ECO:0000256" key="5">
    <source>
        <dbReference type="ARBA" id="ARBA00022692"/>
    </source>
</evidence>
<dbReference type="InterPro" id="IPR034294">
    <property type="entry name" value="Aquaporin_transptr"/>
</dbReference>
<comment type="subcellular location">
    <subcellularLocation>
        <location evidence="1">Cell membrane</location>
        <topology evidence="1">Multi-pass membrane protein</topology>
    </subcellularLocation>
</comment>
<dbReference type="InterPro" id="IPR022357">
    <property type="entry name" value="MIP_CS"/>
</dbReference>
<dbReference type="Gene3D" id="1.20.1080.10">
    <property type="entry name" value="Glycerol uptake facilitator protein"/>
    <property type="match status" value="1"/>
</dbReference>
<gene>
    <name evidence="11" type="ORF">EMO89_10775</name>
</gene>
<feature type="transmembrane region" description="Helical" evidence="10">
    <location>
        <begin position="119"/>
        <end position="140"/>
    </location>
</feature>
<feature type="region of interest" description="Disordered" evidence="9">
    <location>
        <begin position="305"/>
        <end position="377"/>
    </location>
</feature>
<feature type="transmembrane region" description="Helical" evidence="10">
    <location>
        <begin position="67"/>
        <end position="91"/>
    </location>
</feature>